<dbReference type="PANTHER" id="PTHR21027:SF1">
    <property type="entry name" value="TRNA-SPLICING ENDONUCLEASE SUBUNIT SEN54"/>
    <property type="match status" value="1"/>
</dbReference>
<keyword evidence="6" id="KW-1185">Reference proteome</keyword>
<evidence type="ECO:0000256" key="1">
    <source>
        <dbReference type="ARBA" id="ARBA00005736"/>
    </source>
</evidence>
<evidence type="ECO:0000259" key="4">
    <source>
        <dbReference type="Pfam" id="PF12928"/>
    </source>
</evidence>
<comment type="caution">
    <text evidence="5">The sequence shown here is derived from an EMBL/GenBank/DDBJ whole genome shotgun (WGS) entry which is preliminary data.</text>
</comment>
<feature type="region of interest" description="Disordered" evidence="3">
    <location>
        <begin position="314"/>
        <end position="400"/>
    </location>
</feature>
<dbReference type="GO" id="GO:0000214">
    <property type="term" value="C:tRNA-intron endonuclease complex"/>
    <property type="evidence" value="ECO:0007669"/>
    <property type="project" value="TreeGrafter"/>
</dbReference>
<dbReference type="GO" id="GO:0000379">
    <property type="term" value="P:tRNA-type intron splice site recognition and cleavage"/>
    <property type="evidence" value="ECO:0007669"/>
    <property type="project" value="TreeGrafter"/>
</dbReference>
<evidence type="ECO:0000313" key="6">
    <source>
        <dbReference type="Proteomes" id="UP001497623"/>
    </source>
</evidence>
<dbReference type="EMBL" id="CAXKWB010000125">
    <property type="protein sequence ID" value="CAL4059424.1"/>
    <property type="molecule type" value="Genomic_DNA"/>
</dbReference>
<feature type="domain" description="tRNA-splicing endonuclease subunit Sen54 N-terminal" evidence="4">
    <location>
        <begin position="50"/>
        <end position="117"/>
    </location>
</feature>
<name>A0AAV2PH40_MEGNR</name>
<sequence length="711" mass="83395">MEYSMVYSGRELLSARNRTQELPSHGQKSAFPSGSWLEGKQLDSRRDTYHDMLAEPRLARRDQLAVGVWLDTSNLVHITKVAGSFWHYMGVEADIGKCLYPEEAIYLMETGEMEVVYGDIPLSLQGAMRIMLPNSPLLDQYLVYAHLSRTGCKVIRHQAHLRFTRYEKQIRIDQYQTKRKRKREKIKLSDKNKNEDNTEFSQVKAIDEELDEFYAMLGTSAAVEEDNKIKEDKKTQEISVAKKIKFEEVLIDIDNEFENNRAKLLDIFPQMVGKDSIIFKVPSADLIPVVPVKSEYEINLRALNYYSKYVDETEDDGWNKGGNRRSDRGMMKWGRGNRGRGNNKGRNDRNQSNNSKDLNRHQQTDRDNYSNRRGNRTREDYERESGGQNRNIREENWEGNNKKERRLDSWEFSRREDYRENEKRTEWGYDEKVFENRDHWDRHKRNDREHYKDEHDRRWDDTNDDAKDEINKSEIRKYKDEHDKQLDEYWTSLAMGNVFKNTSTENEELDIPNREVVESKESVIDYNIKPEWKKARRERKRPQRDSYPKTLIRVDPNKVRSWKDYKKLLKETGEESLLQSGPNGALWRRGTRPLIKPSMASNQSSILSLINLQKPEEAEENPKVNIYNPLVLNYDVYLPSTPYKKSCPSIPDKRITVMRECDIPSLTQISEVTSRFEDGVSVVCGVVVAGEVRTYTLAPVDLPNPADLITD</sequence>
<accession>A0AAV2PH40</accession>
<dbReference type="InterPro" id="IPR024337">
    <property type="entry name" value="tRNA_splic_suSen54"/>
</dbReference>
<evidence type="ECO:0000256" key="3">
    <source>
        <dbReference type="SAM" id="MobiDB-lite"/>
    </source>
</evidence>
<dbReference type="AlphaFoldDB" id="A0AAV2PH40"/>
<dbReference type="InterPro" id="IPR024336">
    <property type="entry name" value="tRNA_splic_suSen54_N"/>
</dbReference>
<comment type="similarity">
    <text evidence="1">Belongs to the SEN54 family.</text>
</comment>
<feature type="compositionally biased region" description="Basic and acidic residues" evidence="3">
    <location>
        <begin position="357"/>
        <end position="400"/>
    </location>
</feature>
<dbReference type="PANTHER" id="PTHR21027">
    <property type="entry name" value="TRNA-SPLICING ENDONUCLEASE SUBUNIT SEN54"/>
    <property type="match status" value="1"/>
</dbReference>
<feature type="non-terminal residue" evidence="5">
    <location>
        <position position="711"/>
    </location>
</feature>
<dbReference type="Proteomes" id="UP001497623">
    <property type="component" value="Unassembled WGS sequence"/>
</dbReference>
<proteinExistence type="inferred from homology"/>
<organism evidence="5 6">
    <name type="scientific">Meganyctiphanes norvegica</name>
    <name type="common">Northern krill</name>
    <name type="synonym">Thysanopoda norvegica</name>
    <dbReference type="NCBI Taxonomy" id="48144"/>
    <lineage>
        <taxon>Eukaryota</taxon>
        <taxon>Metazoa</taxon>
        <taxon>Ecdysozoa</taxon>
        <taxon>Arthropoda</taxon>
        <taxon>Crustacea</taxon>
        <taxon>Multicrustacea</taxon>
        <taxon>Malacostraca</taxon>
        <taxon>Eumalacostraca</taxon>
        <taxon>Eucarida</taxon>
        <taxon>Euphausiacea</taxon>
        <taxon>Euphausiidae</taxon>
        <taxon>Meganyctiphanes</taxon>
    </lineage>
</organism>
<dbReference type="Pfam" id="PF12928">
    <property type="entry name" value="tRNA_int_end_N2"/>
    <property type="match status" value="1"/>
</dbReference>
<reference evidence="5 6" key="1">
    <citation type="submission" date="2024-05" db="EMBL/GenBank/DDBJ databases">
        <authorList>
            <person name="Wallberg A."/>
        </authorList>
    </citation>
    <scope>NUCLEOTIDE SEQUENCE [LARGE SCALE GENOMIC DNA]</scope>
</reference>
<protein>
    <recommendedName>
        <fullName evidence="4">tRNA-splicing endonuclease subunit Sen54 N-terminal domain-containing protein</fullName>
    </recommendedName>
</protein>
<gene>
    <name evidence="5" type="ORF">MNOR_LOCUS546</name>
</gene>
<evidence type="ECO:0000313" key="5">
    <source>
        <dbReference type="EMBL" id="CAL4059424.1"/>
    </source>
</evidence>
<keyword evidence="2" id="KW-0819">tRNA processing</keyword>
<evidence type="ECO:0000256" key="2">
    <source>
        <dbReference type="ARBA" id="ARBA00022694"/>
    </source>
</evidence>